<gene>
    <name evidence="3" type="ORF">JS756_08705</name>
</gene>
<keyword evidence="4" id="KW-1185">Reference proteome</keyword>
<evidence type="ECO:0000313" key="4">
    <source>
        <dbReference type="Proteomes" id="UP000788262"/>
    </source>
</evidence>
<dbReference type="Proteomes" id="UP000788262">
    <property type="component" value="Unassembled WGS sequence"/>
</dbReference>
<feature type="compositionally biased region" description="Low complexity" evidence="1">
    <location>
        <begin position="27"/>
        <end position="96"/>
    </location>
</feature>
<keyword evidence="2" id="KW-0732">Signal</keyword>
<feature type="signal peptide" evidence="2">
    <location>
        <begin position="1"/>
        <end position="30"/>
    </location>
</feature>
<evidence type="ECO:0000256" key="2">
    <source>
        <dbReference type="SAM" id="SignalP"/>
    </source>
</evidence>
<organism evidence="3 4">
    <name type="scientific">Streptomyces actuosus</name>
    <dbReference type="NCBI Taxonomy" id="1885"/>
    <lineage>
        <taxon>Bacteria</taxon>
        <taxon>Bacillati</taxon>
        <taxon>Actinomycetota</taxon>
        <taxon>Actinomycetes</taxon>
        <taxon>Kitasatosporales</taxon>
        <taxon>Streptomycetaceae</taxon>
        <taxon>Streptomyces</taxon>
    </lineage>
</organism>
<dbReference type="PROSITE" id="PS51257">
    <property type="entry name" value="PROKAR_LIPOPROTEIN"/>
    <property type="match status" value="1"/>
</dbReference>
<reference evidence="3 4" key="1">
    <citation type="submission" date="2021-02" db="EMBL/GenBank/DDBJ databases">
        <title>Whole genome sequencing of Streptomyces actuosus VRA1.</title>
        <authorList>
            <person name="Sen G."/>
            <person name="Sen A."/>
        </authorList>
    </citation>
    <scope>NUCLEOTIDE SEQUENCE [LARGE SCALE GENOMIC DNA]</scope>
    <source>
        <strain evidence="3 4">VRA1</strain>
    </source>
</reference>
<dbReference type="EMBL" id="JAFFZS010000005">
    <property type="protein sequence ID" value="MBN0044187.1"/>
    <property type="molecule type" value="Genomic_DNA"/>
</dbReference>
<evidence type="ECO:0000256" key="1">
    <source>
        <dbReference type="SAM" id="MobiDB-lite"/>
    </source>
</evidence>
<name>A0ABS2VM49_STRAS</name>
<proteinExistence type="predicted"/>
<evidence type="ECO:0000313" key="3">
    <source>
        <dbReference type="EMBL" id="MBN0044187.1"/>
    </source>
</evidence>
<accession>A0ABS2VM49</accession>
<sequence length="263" mass="27067">MTTPSLRPALLTAAGLCLAALTACTPSSHADAGAGRTASTTASPSSGTTTTDGATGTPSPTGSATPGSPSPASSSSTPGRSTPATSATPGPAKATPAPRPFWPRATFGGLTFQIPPSWAVNRESDQYACVEPVRHVGLPRMFGCTGLAIRADGFIAGYELSTYKPGQPGGWYAATDVQPCPVSPRLADGSFNGISSAHAAPVASGLRPVGSHKAWYDRWSASCWNGYRFSPQAWYLPVSKVLILDYTGHAETARILESVRFPG</sequence>
<protein>
    <submittedName>
        <fullName evidence="3">Uncharacterized protein</fullName>
    </submittedName>
</protein>
<dbReference type="RefSeq" id="WP_205382430.1">
    <property type="nucleotide sequence ID" value="NZ_JAFFZS010000005.1"/>
</dbReference>
<comment type="caution">
    <text evidence="3">The sequence shown here is derived from an EMBL/GenBank/DDBJ whole genome shotgun (WGS) entry which is preliminary data.</text>
</comment>
<feature type="chain" id="PRO_5045363127" evidence="2">
    <location>
        <begin position="31"/>
        <end position="263"/>
    </location>
</feature>
<feature type="region of interest" description="Disordered" evidence="1">
    <location>
        <begin position="27"/>
        <end position="100"/>
    </location>
</feature>